<feature type="domain" description="Major facilitator superfamily (MFS) profile" evidence="6">
    <location>
        <begin position="1"/>
        <end position="391"/>
    </location>
</feature>
<dbReference type="PANTHER" id="PTHR23531:SF1">
    <property type="entry name" value="QUINOLENE RESISTANCE PROTEIN NORA"/>
    <property type="match status" value="1"/>
</dbReference>
<feature type="transmembrane region" description="Helical" evidence="5">
    <location>
        <begin position="20"/>
        <end position="41"/>
    </location>
</feature>
<keyword evidence="8" id="KW-1185">Reference proteome</keyword>
<evidence type="ECO:0000256" key="3">
    <source>
        <dbReference type="ARBA" id="ARBA00022989"/>
    </source>
</evidence>
<feature type="transmembrane region" description="Helical" evidence="5">
    <location>
        <begin position="278"/>
        <end position="296"/>
    </location>
</feature>
<feature type="transmembrane region" description="Helical" evidence="5">
    <location>
        <begin position="85"/>
        <end position="105"/>
    </location>
</feature>
<dbReference type="InterPro" id="IPR011701">
    <property type="entry name" value="MFS"/>
</dbReference>
<feature type="transmembrane region" description="Helical" evidence="5">
    <location>
        <begin position="338"/>
        <end position="361"/>
    </location>
</feature>
<dbReference type="SUPFAM" id="SSF103473">
    <property type="entry name" value="MFS general substrate transporter"/>
    <property type="match status" value="1"/>
</dbReference>
<dbReference type="InterPro" id="IPR052714">
    <property type="entry name" value="MFS_Exporter"/>
</dbReference>
<dbReference type="RefSeq" id="WP_031115432.1">
    <property type="nucleotide sequence ID" value="NZ_JBEYBN010000006.1"/>
</dbReference>
<feature type="transmembrane region" description="Helical" evidence="5">
    <location>
        <begin position="143"/>
        <end position="167"/>
    </location>
</feature>
<dbReference type="PANTHER" id="PTHR23531">
    <property type="entry name" value="QUINOLENE RESISTANCE PROTEIN NORA"/>
    <property type="match status" value="1"/>
</dbReference>
<feature type="transmembrane region" description="Helical" evidence="5">
    <location>
        <begin position="111"/>
        <end position="131"/>
    </location>
</feature>
<evidence type="ECO:0000313" key="8">
    <source>
        <dbReference type="Proteomes" id="UP001550603"/>
    </source>
</evidence>
<keyword evidence="2 5" id="KW-0812">Transmembrane</keyword>
<dbReference type="Gene3D" id="1.20.1250.20">
    <property type="entry name" value="MFS general substrate transporter like domains"/>
    <property type="match status" value="1"/>
</dbReference>
<feature type="transmembrane region" description="Helical" evidence="5">
    <location>
        <begin position="244"/>
        <end position="266"/>
    </location>
</feature>
<protein>
    <submittedName>
        <fullName evidence="7">MFS transporter</fullName>
    </submittedName>
</protein>
<feature type="transmembrane region" description="Helical" evidence="5">
    <location>
        <begin position="53"/>
        <end position="73"/>
    </location>
</feature>
<comment type="caution">
    <text evidence="7">The sequence shown here is derived from an EMBL/GenBank/DDBJ whole genome shotgun (WGS) entry which is preliminary data.</text>
</comment>
<dbReference type="PROSITE" id="PS50850">
    <property type="entry name" value="MFS"/>
    <property type="match status" value="1"/>
</dbReference>
<proteinExistence type="predicted"/>
<comment type="subcellular location">
    <subcellularLocation>
        <location evidence="1">Cell membrane</location>
        <topology evidence="1">Multi-pass membrane protein</topology>
    </subcellularLocation>
</comment>
<reference evidence="7 8" key="1">
    <citation type="submission" date="2024-06" db="EMBL/GenBank/DDBJ databases">
        <title>The Natural Products Discovery Center: Release of the First 8490 Sequenced Strains for Exploring Actinobacteria Biosynthetic Diversity.</title>
        <authorList>
            <person name="Kalkreuter E."/>
            <person name="Kautsar S.A."/>
            <person name="Yang D."/>
            <person name="Bader C.D."/>
            <person name="Teijaro C.N."/>
            <person name="Fluegel L."/>
            <person name="Davis C.M."/>
            <person name="Simpson J.R."/>
            <person name="Lauterbach L."/>
            <person name="Steele A.D."/>
            <person name="Gui C."/>
            <person name="Meng S."/>
            <person name="Li G."/>
            <person name="Viehrig K."/>
            <person name="Ye F."/>
            <person name="Su P."/>
            <person name="Kiefer A.F."/>
            <person name="Nichols A."/>
            <person name="Cepeda A.J."/>
            <person name="Yan W."/>
            <person name="Fan B."/>
            <person name="Jiang Y."/>
            <person name="Adhikari A."/>
            <person name="Zheng C.-J."/>
            <person name="Schuster L."/>
            <person name="Cowan T.M."/>
            <person name="Smanski M.J."/>
            <person name="Chevrette M.G."/>
            <person name="De Carvalho L.P.S."/>
            <person name="Shen B."/>
        </authorList>
    </citation>
    <scope>NUCLEOTIDE SEQUENCE [LARGE SCALE GENOMIC DNA]</scope>
    <source>
        <strain evidence="7 8">NPDC019583</strain>
    </source>
</reference>
<evidence type="ECO:0000259" key="6">
    <source>
        <dbReference type="PROSITE" id="PS50850"/>
    </source>
</evidence>
<dbReference type="Pfam" id="PF07690">
    <property type="entry name" value="MFS_1"/>
    <property type="match status" value="1"/>
</dbReference>
<evidence type="ECO:0000256" key="1">
    <source>
        <dbReference type="ARBA" id="ARBA00004651"/>
    </source>
</evidence>
<name>A0ABV2XQ90_9ACTN</name>
<dbReference type="InterPro" id="IPR020846">
    <property type="entry name" value="MFS_dom"/>
</dbReference>
<evidence type="ECO:0000256" key="5">
    <source>
        <dbReference type="SAM" id="Phobius"/>
    </source>
</evidence>
<feature type="transmembrane region" description="Helical" evidence="5">
    <location>
        <begin position="213"/>
        <end position="238"/>
    </location>
</feature>
<feature type="transmembrane region" description="Helical" evidence="5">
    <location>
        <begin position="367"/>
        <end position="386"/>
    </location>
</feature>
<gene>
    <name evidence="7" type="ORF">ABZ568_06825</name>
</gene>
<accession>A0ABV2XQ90</accession>
<sequence length="400" mass="40596">MTEAEQRAVGRTGKQSVRYALWISLATGIGYLPFALTIPLLPEHVTGRLNGGPAQVGSVVSSYAVTSLLVRPVSGALMNRLGARALTVGGAVLTTLATVCCAWAGSITQLMLLWLLVGVGIGVMQAATGVWPVQLVAEDRQSWALGLAGTVNYLALGIGAPLGTLIARLVGTANAFVVAGLITLLVVPIACYVPEVRVPPKGERPGAGRGRALLGTALPSTALVFTALGFAAVTSFAVAKYDELGVPGGAAVVTAYSLTVVVLRIASTWIRWEATRPATLAALFLVEAAGIALIGVSDGLVVGVIGGVLTGVGMWQIYPALGVFVVRSVSERQRPAALSVFGACFTVGVAAGSGSLGVVAQAFGYEAMFGVCAACVVVGMLVAVAASRMPAPAAGQQRTS</sequence>
<evidence type="ECO:0000313" key="7">
    <source>
        <dbReference type="EMBL" id="MEU2266141.1"/>
    </source>
</evidence>
<keyword evidence="4 5" id="KW-0472">Membrane</keyword>
<feature type="transmembrane region" description="Helical" evidence="5">
    <location>
        <begin position="302"/>
        <end position="326"/>
    </location>
</feature>
<feature type="transmembrane region" description="Helical" evidence="5">
    <location>
        <begin position="173"/>
        <end position="193"/>
    </location>
</feature>
<evidence type="ECO:0000256" key="2">
    <source>
        <dbReference type="ARBA" id="ARBA00022692"/>
    </source>
</evidence>
<dbReference type="Proteomes" id="UP001550603">
    <property type="component" value="Unassembled WGS sequence"/>
</dbReference>
<evidence type="ECO:0000256" key="4">
    <source>
        <dbReference type="ARBA" id="ARBA00023136"/>
    </source>
</evidence>
<keyword evidence="3 5" id="KW-1133">Transmembrane helix</keyword>
<dbReference type="InterPro" id="IPR036259">
    <property type="entry name" value="MFS_trans_sf"/>
</dbReference>
<dbReference type="EMBL" id="JBEYBN010000006">
    <property type="protein sequence ID" value="MEU2266141.1"/>
    <property type="molecule type" value="Genomic_DNA"/>
</dbReference>
<organism evidence="7 8">
    <name type="scientific">Streptomyces olindensis</name>
    <dbReference type="NCBI Taxonomy" id="358823"/>
    <lineage>
        <taxon>Bacteria</taxon>
        <taxon>Bacillati</taxon>
        <taxon>Actinomycetota</taxon>
        <taxon>Actinomycetes</taxon>
        <taxon>Kitasatosporales</taxon>
        <taxon>Streptomycetaceae</taxon>
        <taxon>Streptomyces</taxon>
    </lineage>
</organism>